<dbReference type="OrthoDB" id="68380at2759"/>
<keyword evidence="3" id="KW-0732">Signal</keyword>
<feature type="chain" id="PRO_5040860162" evidence="3">
    <location>
        <begin position="31"/>
        <end position="1315"/>
    </location>
</feature>
<dbReference type="Gene3D" id="2.120.10.80">
    <property type="entry name" value="Kelch-type beta propeller"/>
    <property type="match status" value="1"/>
</dbReference>
<dbReference type="InterPro" id="IPR032922">
    <property type="entry name" value="SON"/>
</dbReference>
<reference evidence="5" key="1">
    <citation type="journal article" date="2023" name="Commun. Biol.">
        <title>Genome analysis of Parmales, the sister group of diatoms, reveals the evolutionary specialization of diatoms from phago-mixotrophs to photoautotrophs.</title>
        <authorList>
            <person name="Ban H."/>
            <person name="Sato S."/>
            <person name="Yoshikawa S."/>
            <person name="Yamada K."/>
            <person name="Nakamura Y."/>
            <person name="Ichinomiya M."/>
            <person name="Sato N."/>
            <person name="Blanc-Mathieu R."/>
            <person name="Endo H."/>
            <person name="Kuwata A."/>
            <person name="Ogata H."/>
        </authorList>
    </citation>
    <scope>NUCLEOTIDE SEQUENCE [LARGE SCALE GENOMIC DNA]</scope>
    <source>
        <strain evidence="5">NIES 3700</strain>
    </source>
</reference>
<sequence length="1315" mass="148592">MPPLNSITRRLHLPFLIFFLLITTPIPTFSANWAQLAGSRAQNVAKPYIPLDNSKYNNADLASRPMWSARWGHTSAVFNSSTPRNDMTVEENSERTKNIVSRLLVLGGDDQVLDDYIVTDEHAKMGKPDGWKVGEPHGYGTQQHDGMRGGFTAKGKMLNDVWYSLPATGSEKGWEVVDDETAEKVDASEVIQSQMKWKQSNPGRINPSSWPSNQFGTTRGYPLTYKDWIQCQDVFVDQLTLPPTDPDSICYLNPLCDPNSEFVDANKIQTMNEFNYKPNEGWPEECSPQAVWKKDNMWSPRRGHKSVVASGWLEANKLYVMGGRAREYARMDDDRLVGGVLGPRIHTEIDRITTREETILKNDIWVSEDGLGERWKLVNPGCESPQQDILLQTEEWNGFESSHKNVGQAKEKCVDSSDCYGVAECRELADGSPDKVCVCPMWSPRENHAVSVQHTYKRSGDGTGLEHSEDYIYVVGGFINIRKSFCGSHSCGTNGYRFYMDDAWVSNNGGQTWIQFKQAFDSTATGFMGRGAHALVLISQFTDLGQTRNYDEQDQLWVFGGESGKEETGETNFLNDVWRVDLPKEPCCVTRGNCADAEHPLQIEDIGTCLPGRYDWKNSTMSADWSGRAGHSVVVEPPAGINKNIQRVVLVGGHNAEEGILGDVWSWGFQDPDYAKLYYECETGASDYNCQWFKDYQPGQWYRTNMAVDVDINDEVDADAGLAPAAEGEEGGITVVVDSRTNDMYYGPGHGIPENPGEYMPTNPQQYYFYADSDISMLGEMIFLPEPSQRRVSDMPRTDPTRYPQLSEEDIAEFRSVGINTISDLLSADVMQIIRLRGYDFPGGDKALNVGDKVCSILAQAIAIDAKCTIRHIQQYDMEHQLPKNVVPEFDASAPRGEDEHWQWKGGGYNPEMGSHQSNSHGKIYGQAEEEEECDFDCESENWNGCDYLFEEDDDGGLIPVEEVNVNGVGPVPVPESIRDPTKDMQEVKCRQNPGARTMAAAELFEQEVLIMGGKRGDGGGGLEFLQDVWVRDDHLPTANIKQKPGKLTSESKFVFATDRRACIFEYKIVDAEEKIDVIPWTATTRSMGADVLTLLDENWPWSTGPGTGEYLFYVRAIDPAGNVGYQFQEENVYLWTFVSPLPWPWMIGGGAAAFFLIILAYLEYRRRKKKKAMERYAIKRMRRKFKGAQKGGDDKKADWRALAAEDKDDKKKKKKRKKKDKDKKKKKKGLKDRTKDKDKDKKKKKKKDKKKGGKSKDKDKSKSKDKDKKKRDKDKKKGKDSKEKDYDKKKSSKEKDKEKKKSGKEADKDRKKDR</sequence>
<gene>
    <name evidence="4" type="ORF">TrLO_g14233</name>
</gene>
<feature type="compositionally biased region" description="Basic residues" evidence="1">
    <location>
        <begin position="1241"/>
        <end position="1254"/>
    </location>
</feature>
<dbReference type="GO" id="GO:0048024">
    <property type="term" value="P:regulation of mRNA splicing, via spliceosome"/>
    <property type="evidence" value="ECO:0007669"/>
    <property type="project" value="TreeGrafter"/>
</dbReference>
<evidence type="ECO:0000313" key="5">
    <source>
        <dbReference type="Proteomes" id="UP001165122"/>
    </source>
</evidence>
<dbReference type="EMBL" id="BRXW01000001">
    <property type="protein sequence ID" value="GMH98955.1"/>
    <property type="molecule type" value="Genomic_DNA"/>
</dbReference>
<keyword evidence="2" id="KW-0472">Membrane</keyword>
<feature type="compositionally biased region" description="Basic residues" evidence="1">
    <location>
        <begin position="1211"/>
        <end position="1231"/>
    </location>
</feature>
<proteinExistence type="predicted"/>
<evidence type="ECO:0000256" key="1">
    <source>
        <dbReference type="SAM" id="MobiDB-lite"/>
    </source>
</evidence>
<feature type="compositionally biased region" description="Basic and acidic residues" evidence="1">
    <location>
        <begin position="1255"/>
        <end position="1267"/>
    </location>
</feature>
<dbReference type="PANTHER" id="PTHR46528">
    <property type="entry name" value="PROTEIN SON"/>
    <property type="match status" value="1"/>
</dbReference>
<organism evidence="4 5">
    <name type="scientific">Triparma laevis f. longispina</name>
    <dbReference type="NCBI Taxonomy" id="1714387"/>
    <lineage>
        <taxon>Eukaryota</taxon>
        <taxon>Sar</taxon>
        <taxon>Stramenopiles</taxon>
        <taxon>Ochrophyta</taxon>
        <taxon>Bolidophyceae</taxon>
        <taxon>Parmales</taxon>
        <taxon>Triparmaceae</taxon>
        <taxon>Triparma</taxon>
    </lineage>
</organism>
<keyword evidence="5" id="KW-1185">Reference proteome</keyword>
<dbReference type="GO" id="GO:0003723">
    <property type="term" value="F:RNA binding"/>
    <property type="evidence" value="ECO:0007669"/>
    <property type="project" value="InterPro"/>
</dbReference>
<name>A0A9W7C3F8_9STRA</name>
<dbReference type="SUPFAM" id="SSF117281">
    <property type="entry name" value="Kelch motif"/>
    <property type="match status" value="1"/>
</dbReference>
<feature type="transmembrane region" description="Helical" evidence="2">
    <location>
        <begin position="1144"/>
        <end position="1163"/>
    </location>
</feature>
<comment type="caution">
    <text evidence="4">The sequence shown here is derived from an EMBL/GenBank/DDBJ whole genome shotgun (WGS) entry which is preliminary data.</text>
</comment>
<evidence type="ECO:0000256" key="2">
    <source>
        <dbReference type="SAM" id="Phobius"/>
    </source>
</evidence>
<feature type="region of interest" description="Disordered" evidence="1">
    <location>
        <begin position="1206"/>
        <end position="1315"/>
    </location>
</feature>
<protein>
    <submittedName>
        <fullName evidence="4">Uncharacterized protein</fullName>
    </submittedName>
</protein>
<evidence type="ECO:0000256" key="3">
    <source>
        <dbReference type="SAM" id="SignalP"/>
    </source>
</evidence>
<evidence type="ECO:0000313" key="4">
    <source>
        <dbReference type="EMBL" id="GMH98955.1"/>
    </source>
</evidence>
<feature type="region of interest" description="Disordered" evidence="1">
    <location>
        <begin position="194"/>
        <end position="213"/>
    </location>
</feature>
<feature type="signal peptide" evidence="3">
    <location>
        <begin position="1"/>
        <end position="30"/>
    </location>
</feature>
<keyword evidence="2" id="KW-1133">Transmembrane helix</keyword>
<dbReference type="PANTHER" id="PTHR46528:SF1">
    <property type="entry name" value="PROTEIN SON"/>
    <property type="match status" value="1"/>
</dbReference>
<dbReference type="Proteomes" id="UP001165122">
    <property type="component" value="Unassembled WGS sequence"/>
</dbReference>
<accession>A0A9W7C3F8</accession>
<dbReference type="GO" id="GO:0051726">
    <property type="term" value="P:regulation of cell cycle"/>
    <property type="evidence" value="ECO:0007669"/>
    <property type="project" value="InterPro"/>
</dbReference>
<dbReference type="InterPro" id="IPR015915">
    <property type="entry name" value="Kelch-typ_b-propeller"/>
</dbReference>
<keyword evidence="2" id="KW-0812">Transmembrane</keyword>
<feature type="compositionally biased region" description="Basic and acidic residues" evidence="1">
    <location>
        <begin position="1276"/>
        <end position="1315"/>
    </location>
</feature>